<protein>
    <submittedName>
        <fullName evidence="2">Sensory neuron membrane protein 2</fullName>
    </submittedName>
</protein>
<reference evidence="2" key="1">
    <citation type="submission" date="2015-07" db="EMBL/GenBank/DDBJ databases">
        <title>Transcriptome Assembly of Anthurium amnicola.</title>
        <authorList>
            <person name="Suzuki J."/>
        </authorList>
    </citation>
    <scope>NUCLEOTIDE SEQUENCE</scope>
</reference>
<accession>A0A1D1YUD0</accession>
<name>A0A1D1YUD0_9ARAE</name>
<feature type="region of interest" description="Disordered" evidence="1">
    <location>
        <begin position="181"/>
        <end position="206"/>
    </location>
</feature>
<dbReference type="EMBL" id="GDJX01009653">
    <property type="protein sequence ID" value="JAT58283.1"/>
    <property type="molecule type" value="Transcribed_RNA"/>
</dbReference>
<evidence type="ECO:0000256" key="1">
    <source>
        <dbReference type="SAM" id="MobiDB-lite"/>
    </source>
</evidence>
<organism evidence="2">
    <name type="scientific">Anthurium amnicola</name>
    <dbReference type="NCBI Taxonomy" id="1678845"/>
    <lineage>
        <taxon>Eukaryota</taxon>
        <taxon>Viridiplantae</taxon>
        <taxon>Streptophyta</taxon>
        <taxon>Embryophyta</taxon>
        <taxon>Tracheophyta</taxon>
        <taxon>Spermatophyta</taxon>
        <taxon>Magnoliopsida</taxon>
        <taxon>Liliopsida</taxon>
        <taxon>Araceae</taxon>
        <taxon>Pothoideae</taxon>
        <taxon>Potheae</taxon>
        <taxon>Anthurium</taxon>
    </lineage>
</organism>
<proteinExistence type="predicted"/>
<gene>
    <name evidence="2" type="primary">Snmp2_1</name>
    <name evidence="2" type="ORF">g.86168</name>
</gene>
<feature type="compositionally biased region" description="Basic and acidic residues" evidence="1">
    <location>
        <begin position="187"/>
        <end position="200"/>
    </location>
</feature>
<evidence type="ECO:0000313" key="2">
    <source>
        <dbReference type="EMBL" id="JAT58283.1"/>
    </source>
</evidence>
<dbReference type="PANTHER" id="PTHR47871">
    <property type="entry name" value="NAC DOMAIN-CONTAINING PROTEIN 8"/>
    <property type="match status" value="1"/>
</dbReference>
<sequence>MAREPLVADAAMPGKVKVKVQAEFWIDPLDHVPLAKRRAMLLAGGRLKSAGSVPTCEVTEVDAALKKVTPGLLLEVFMGELARALKPLSTHGREEEEVRESSSQYDSSFSTSIAMVNLKLADEDADALLSETDALHESCLSHPSPNTRGTLQVFAHQDNTNHLERPLVSEKEGNLGLCSQKGSAIKSKGEPSRDSSHDQAPEANDANHVCTSVFDSRENSVPAHPYTVAESLLNGVSYKHDVSSLANNLQRNQRCTMFSYWMPTDVPVAVKEKNFSNTANQSSDGVFSFSPGRVKVETPEEIHVVCSSKTTTATNLNISTFDSFSKFEGDPCQATLCATCDIQKMLGDTVYSYEMSADVSAGSNHKGLLPVPVLSTSPIAVKAETLEGNHVASASETGPTAKFSCSASETADKAVGISACAGMFDGREYDNMAGLLPPDSSLSTFPMRVKDEPLEEVHVDVAPETKTKTYSRLQISKSPDNAVVFNPLPDIQCSSKSINCQNVSLSRACSGQHGQETIKRTSQLNIPQTTGGVTRQKQSFMVNQHLDSDISASKDIEYVEQLEERHANIISENTMGVLNGLYSSDTRILKSDLVECGMQTLCNSPLCSFSSSDIVLVEAKAGIVNELSVDALDHMPLTERIKMLSSNMGSELKPASKSQCLKRAREHAVGCNSVNSLKVKAKSSTHGRKRKKTATDSVEIALEEDAPGLLQGLLDRGINLDEIKIYGCEEDVDALDISSVEDSFEDLEAVISKLFSERPTSLFKLAPLRPTKGTKSVYCLACLISLIEQTRYLRFRNRPVEWGWCRDLQSFIFVFKMHNRIVLERPEYGYATYFFELVESFPIDWQIKRLVTAMKLTSCSRATLIENKSLLVGVDLSEGEARVLEEYGWQLNTGLGSMLNYSDRVVHDRGNERDSSEWRLKIGRLLMDGYDGGRIVKADLPKKVIDYVGSHCSEIKMEN</sequence>
<dbReference type="AlphaFoldDB" id="A0A1D1YUD0"/>
<dbReference type="PANTHER" id="PTHR47871:SF2">
    <property type="entry name" value="OS03G0221300 PROTEIN"/>
    <property type="match status" value="1"/>
</dbReference>